<evidence type="ECO:0000256" key="3">
    <source>
        <dbReference type="ARBA" id="ARBA00022989"/>
    </source>
</evidence>
<dbReference type="GO" id="GO:0005524">
    <property type="term" value="F:ATP binding"/>
    <property type="evidence" value="ECO:0007669"/>
    <property type="project" value="InterPro"/>
</dbReference>
<dbReference type="Proteomes" id="UP001152795">
    <property type="component" value="Unassembled WGS sequence"/>
</dbReference>
<organism evidence="6 7">
    <name type="scientific">Paramuricea clavata</name>
    <name type="common">Red gorgonian</name>
    <name type="synonym">Violescent sea-whip</name>
    <dbReference type="NCBI Taxonomy" id="317549"/>
    <lineage>
        <taxon>Eukaryota</taxon>
        <taxon>Metazoa</taxon>
        <taxon>Cnidaria</taxon>
        <taxon>Anthozoa</taxon>
        <taxon>Octocorallia</taxon>
        <taxon>Malacalcyonacea</taxon>
        <taxon>Plexauridae</taxon>
        <taxon>Paramuricea</taxon>
    </lineage>
</organism>
<dbReference type="PANTHER" id="PTHR47835">
    <property type="entry name" value="HFM1, ATP DEPENDENT DNA HELICASE HOMOLOG"/>
    <property type="match status" value="1"/>
</dbReference>
<dbReference type="PRINTS" id="PR00237">
    <property type="entry name" value="GPCRRHODOPSN"/>
</dbReference>
<keyword evidence="3" id="KW-1133">Transmembrane helix</keyword>
<keyword evidence="4" id="KW-0472">Membrane</keyword>
<evidence type="ECO:0000313" key="6">
    <source>
        <dbReference type="EMBL" id="CAB4015618.1"/>
    </source>
</evidence>
<keyword evidence="2 5" id="KW-0812">Transmembrane</keyword>
<keyword evidence="5" id="KW-0807">Transducer</keyword>
<keyword evidence="5" id="KW-0675">Receptor</keyword>
<dbReference type="InterPro" id="IPR000276">
    <property type="entry name" value="GPCR_Rhodpsn"/>
</dbReference>
<dbReference type="SUPFAM" id="SSF81321">
    <property type="entry name" value="Family A G protein-coupled receptor-like"/>
    <property type="match status" value="1"/>
</dbReference>
<dbReference type="PANTHER" id="PTHR47835:SF3">
    <property type="entry name" value="HELICASE FOR MEIOSIS 1"/>
    <property type="match status" value="1"/>
</dbReference>
<gene>
    <name evidence="6" type="ORF">PACLA_8A069044</name>
</gene>
<dbReference type="GO" id="GO:0043138">
    <property type="term" value="F:3'-5' DNA helicase activity"/>
    <property type="evidence" value="ECO:0007669"/>
    <property type="project" value="UniProtKB-EC"/>
</dbReference>
<dbReference type="OrthoDB" id="5963071at2759"/>
<keyword evidence="7" id="KW-1185">Reference proteome</keyword>
<proteinExistence type="inferred from homology"/>
<evidence type="ECO:0000313" key="7">
    <source>
        <dbReference type="Proteomes" id="UP001152795"/>
    </source>
</evidence>
<evidence type="ECO:0000256" key="4">
    <source>
        <dbReference type="ARBA" id="ARBA00023136"/>
    </source>
</evidence>
<dbReference type="GO" id="GO:0016787">
    <property type="term" value="F:hydrolase activity"/>
    <property type="evidence" value="ECO:0007669"/>
    <property type="project" value="UniProtKB-KW"/>
</dbReference>
<dbReference type="GO" id="GO:0004930">
    <property type="term" value="F:G protein-coupled receptor activity"/>
    <property type="evidence" value="ECO:0007669"/>
    <property type="project" value="UniProtKB-KW"/>
</dbReference>
<dbReference type="GO" id="GO:0003676">
    <property type="term" value="F:nucleic acid binding"/>
    <property type="evidence" value="ECO:0007669"/>
    <property type="project" value="InterPro"/>
</dbReference>
<dbReference type="CDD" id="cd00637">
    <property type="entry name" value="7tm_classA_rhodopsin-like"/>
    <property type="match status" value="1"/>
</dbReference>
<dbReference type="EMBL" id="CACRXK020008785">
    <property type="protein sequence ID" value="CAB4015618.1"/>
    <property type="molecule type" value="Genomic_DNA"/>
</dbReference>
<keyword evidence="6" id="KW-0347">Helicase</keyword>
<keyword evidence="6" id="KW-0067">ATP-binding</keyword>
<sequence length="384" mass="43432">MSVMANNSTHLFTVSSDVLMASVIFKFIAMGIGVTGNIAVVICNIFVEKERTATSYLIGNLALADLLTCLTFYPVWIVEFIKTILEVESDQNLFCKLSRSSSWMLLFVSIATLFAITLDRYIFIVKPLKYPILVTRQRVLPAILGIWVTGCGIFALLGLNYRTYPRYRSLCYVSYDIGWSTTIFIGYIPLILLFILNFKMLTVARRQRRRILAETTTVDTDHTDDRELPNTSASGVRRILLAWKGVKTFFIVIVVLVICCFIPTVVGRTLLYICSETCQQVLYTDKPVVVCSPTGSGKTVVFELAIIRLLMNFPDRAENFKIVYMAPMKALCSERYEDWSKKFGPVGMTCKELTGDSEMDDYLELQAANIVMTTPVSIKLHAFW</sequence>
<comment type="subcellular location">
    <subcellularLocation>
        <location evidence="1">Membrane</location>
    </subcellularLocation>
</comment>
<evidence type="ECO:0000256" key="5">
    <source>
        <dbReference type="RuleBase" id="RU000688"/>
    </source>
</evidence>
<dbReference type="Gene3D" id="1.20.1070.10">
    <property type="entry name" value="Rhodopsin 7-helix transmembrane proteins"/>
    <property type="match status" value="1"/>
</dbReference>
<keyword evidence="6" id="KW-0378">Hydrolase</keyword>
<reference evidence="6" key="1">
    <citation type="submission" date="2020-04" db="EMBL/GenBank/DDBJ databases">
        <authorList>
            <person name="Alioto T."/>
            <person name="Alioto T."/>
            <person name="Gomez Garrido J."/>
        </authorList>
    </citation>
    <scope>NUCLEOTIDE SEQUENCE</scope>
    <source>
        <strain evidence="6">A484AB</strain>
    </source>
</reference>
<dbReference type="AlphaFoldDB" id="A0A6S7K298"/>
<keyword evidence="6" id="KW-0547">Nucleotide-binding</keyword>
<dbReference type="GO" id="GO:0016020">
    <property type="term" value="C:membrane"/>
    <property type="evidence" value="ECO:0007669"/>
    <property type="project" value="UniProtKB-SubCell"/>
</dbReference>
<dbReference type="InterPro" id="IPR017452">
    <property type="entry name" value="GPCR_Rhodpsn_7TM"/>
</dbReference>
<evidence type="ECO:0000256" key="1">
    <source>
        <dbReference type="ARBA" id="ARBA00004370"/>
    </source>
</evidence>
<accession>A0A6S7K298</accession>
<keyword evidence="5" id="KW-0297">G-protein coupled receptor</keyword>
<dbReference type="InterPro" id="IPR052247">
    <property type="entry name" value="Meiotic_Crossover_Helicase"/>
</dbReference>
<name>A0A6S7K298_PARCT</name>
<protein>
    <submittedName>
        <fullName evidence="6">Probable ATP-dependent DNA helicase HFM1</fullName>
    </submittedName>
</protein>
<comment type="caution">
    <text evidence="6">The sequence shown here is derived from an EMBL/GenBank/DDBJ whole genome shotgun (WGS) entry which is preliminary data.</text>
</comment>
<dbReference type="PROSITE" id="PS00237">
    <property type="entry name" value="G_PROTEIN_RECEP_F1_1"/>
    <property type="match status" value="1"/>
</dbReference>
<dbReference type="Pfam" id="PF00001">
    <property type="entry name" value="7tm_1"/>
    <property type="match status" value="1"/>
</dbReference>
<dbReference type="InterPro" id="IPR014001">
    <property type="entry name" value="Helicase_ATP-bd"/>
</dbReference>
<dbReference type="PROSITE" id="PS51192">
    <property type="entry name" value="HELICASE_ATP_BIND_1"/>
    <property type="match status" value="1"/>
</dbReference>
<dbReference type="PROSITE" id="PS50262">
    <property type="entry name" value="G_PROTEIN_RECEP_F1_2"/>
    <property type="match status" value="1"/>
</dbReference>
<comment type="similarity">
    <text evidence="5">Belongs to the G-protein coupled receptor 1 family.</text>
</comment>
<dbReference type="SUPFAM" id="SSF52540">
    <property type="entry name" value="P-loop containing nucleoside triphosphate hydrolases"/>
    <property type="match status" value="1"/>
</dbReference>
<dbReference type="InterPro" id="IPR027417">
    <property type="entry name" value="P-loop_NTPase"/>
</dbReference>
<evidence type="ECO:0000256" key="2">
    <source>
        <dbReference type="ARBA" id="ARBA00022692"/>
    </source>
</evidence>